<proteinExistence type="inferred from homology"/>
<feature type="domain" description="Peptidase S8/S53" evidence="7">
    <location>
        <begin position="210"/>
        <end position="505"/>
    </location>
</feature>
<dbReference type="PRINTS" id="PR00723">
    <property type="entry name" value="SUBTILISIN"/>
</dbReference>
<feature type="active site" description="Charge relay system" evidence="4 5">
    <location>
        <position position="219"/>
    </location>
</feature>
<feature type="active site" description="Charge relay system" evidence="4 5">
    <location>
        <position position="459"/>
    </location>
</feature>
<dbReference type="Pfam" id="PF00082">
    <property type="entry name" value="Peptidase_S8"/>
    <property type="match status" value="1"/>
</dbReference>
<evidence type="ECO:0000256" key="1">
    <source>
        <dbReference type="ARBA" id="ARBA00022670"/>
    </source>
</evidence>
<keyword evidence="1 5" id="KW-0645">Protease</keyword>
<keyword evidence="2 5" id="KW-0378">Hydrolase</keyword>
<dbReference type="AlphaFoldDB" id="A0A2T4UGM8"/>
<dbReference type="PROSITE" id="PS51892">
    <property type="entry name" value="SUBTILASE"/>
    <property type="match status" value="1"/>
</dbReference>
<evidence type="ECO:0000313" key="8">
    <source>
        <dbReference type="EMBL" id="PTL58355.1"/>
    </source>
</evidence>
<dbReference type="PROSITE" id="PS00137">
    <property type="entry name" value="SUBTILASE_HIS"/>
    <property type="match status" value="1"/>
</dbReference>
<dbReference type="GO" id="GO:0016020">
    <property type="term" value="C:membrane"/>
    <property type="evidence" value="ECO:0007669"/>
    <property type="project" value="TreeGrafter"/>
</dbReference>
<dbReference type="GO" id="GO:0016485">
    <property type="term" value="P:protein processing"/>
    <property type="evidence" value="ECO:0007669"/>
    <property type="project" value="TreeGrafter"/>
</dbReference>
<feature type="active site" description="Charge relay system" evidence="4 5">
    <location>
        <position position="253"/>
    </location>
</feature>
<comment type="caution">
    <text evidence="8">The sequence shown here is derived from an EMBL/GenBank/DDBJ whole genome shotgun (WGS) entry which is preliminary data.</text>
</comment>
<dbReference type="PANTHER" id="PTHR42884:SF14">
    <property type="entry name" value="NEUROENDOCRINE CONVERTASE 1"/>
    <property type="match status" value="1"/>
</dbReference>
<evidence type="ECO:0000259" key="7">
    <source>
        <dbReference type="Pfam" id="PF00082"/>
    </source>
</evidence>
<dbReference type="InterPro" id="IPR036852">
    <property type="entry name" value="Peptidase_S8/S53_dom_sf"/>
</dbReference>
<reference evidence="8 9" key="1">
    <citation type="submission" date="2018-03" db="EMBL/GenBank/DDBJ databases">
        <title>Aquarubrobacter algicola gen. nov., sp. nov., a novel actinobacterium isolated from shallow eutrophic lake during the end of cyanobacterial harmful algal blooms.</title>
        <authorList>
            <person name="Chun S.J."/>
        </authorList>
    </citation>
    <scope>NUCLEOTIDE SEQUENCE [LARGE SCALE GENOMIC DNA]</scope>
    <source>
        <strain evidence="8 9">Seoho-28</strain>
    </source>
</reference>
<keyword evidence="3 5" id="KW-0720">Serine protease</keyword>
<dbReference type="GO" id="GO:0004252">
    <property type="term" value="F:serine-type endopeptidase activity"/>
    <property type="evidence" value="ECO:0007669"/>
    <property type="project" value="UniProtKB-UniRule"/>
</dbReference>
<dbReference type="PROSITE" id="PS00138">
    <property type="entry name" value="SUBTILASE_SER"/>
    <property type="match status" value="1"/>
</dbReference>
<dbReference type="SUPFAM" id="SSF52743">
    <property type="entry name" value="Subtilisin-like"/>
    <property type="match status" value="1"/>
</dbReference>
<dbReference type="InterPro" id="IPR022398">
    <property type="entry name" value="Peptidase_S8_His-AS"/>
</dbReference>
<evidence type="ECO:0000256" key="4">
    <source>
        <dbReference type="PIRSR" id="PIRSR615500-1"/>
    </source>
</evidence>
<organism evidence="8 9">
    <name type="scientific">Paraconexibacter algicola</name>
    <dbReference type="NCBI Taxonomy" id="2133960"/>
    <lineage>
        <taxon>Bacteria</taxon>
        <taxon>Bacillati</taxon>
        <taxon>Actinomycetota</taxon>
        <taxon>Thermoleophilia</taxon>
        <taxon>Solirubrobacterales</taxon>
        <taxon>Paraconexibacteraceae</taxon>
        <taxon>Paraconexibacter</taxon>
    </lineage>
</organism>
<feature type="compositionally biased region" description="Low complexity" evidence="6">
    <location>
        <begin position="46"/>
        <end position="55"/>
    </location>
</feature>
<name>A0A2T4UGM8_9ACTN</name>
<accession>A0A2T4UGM8</accession>
<dbReference type="Proteomes" id="UP000240739">
    <property type="component" value="Unassembled WGS sequence"/>
</dbReference>
<dbReference type="InterPro" id="IPR000209">
    <property type="entry name" value="Peptidase_S8/S53_dom"/>
</dbReference>
<evidence type="ECO:0000256" key="3">
    <source>
        <dbReference type="ARBA" id="ARBA00022825"/>
    </source>
</evidence>
<sequence>MAMGIRVAVKCGSPLSVPRACDLEPSVRRSSPGLLSAPSRGPARQTVGVRPTPSTVRRRVPPPPATARRAARTVAAALLLGLAATTPAQAGTRLSVLAEPGATAGATTTTARAAASSAVRVVRRVPEIGLTELEVATGVDAAGVARGLRRAAGVDSVQTVARRLAYRADVLPNDPALIDAEGAPGTDPGTPVQWWAYGLRLPTAWGVARGGGIRVGVIDSGADVDHPDLQRKVVRAIDEHATSDRARTDEEGHGTHVAGLACGDAGNGTGIAGAGYNCRLVVVKTDLSDTSVAASIVSAVKAGARVLNFSFGANNRPRAPAVLRRAIDYALDRDVVMVAAAADEAVTEQGDPANYLQPTGTGSKIAQGRGLVVTAATVDGRRAAYAGRGSQISVAAYGSFRYDAAGTAPGPGGIFSLFPRTATILDTGSFSVFGPSVPPCGCRADYRGSQAYAYLSGTSMATPQVAGVVALVRAANKRLTARQVIRIVKGTARRSGGYDRELGWGIVDAAAAVTLAKRTKGQRARSL</sequence>
<feature type="region of interest" description="Disordered" evidence="6">
    <location>
        <begin position="26"/>
        <end position="66"/>
    </location>
</feature>
<dbReference type="PANTHER" id="PTHR42884">
    <property type="entry name" value="PROPROTEIN CONVERTASE SUBTILISIN/KEXIN-RELATED"/>
    <property type="match status" value="1"/>
</dbReference>
<keyword evidence="9" id="KW-1185">Reference proteome</keyword>
<dbReference type="InterPro" id="IPR015500">
    <property type="entry name" value="Peptidase_S8_subtilisin-rel"/>
</dbReference>
<gene>
    <name evidence="8" type="ORF">C7Y72_01175</name>
</gene>
<comment type="similarity">
    <text evidence="5">Belongs to the peptidase S8 family.</text>
</comment>
<evidence type="ECO:0000256" key="2">
    <source>
        <dbReference type="ARBA" id="ARBA00022801"/>
    </source>
</evidence>
<protein>
    <recommendedName>
        <fullName evidence="7">Peptidase S8/S53 domain-containing protein</fullName>
    </recommendedName>
</protein>
<dbReference type="Gene3D" id="3.40.50.200">
    <property type="entry name" value="Peptidase S8/S53 domain"/>
    <property type="match status" value="1"/>
</dbReference>
<evidence type="ECO:0000256" key="6">
    <source>
        <dbReference type="SAM" id="MobiDB-lite"/>
    </source>
</evidence>
<dbReference type="EMBL" id="PYYB01000001">
    <property type="protein sequence ID" value="PTL58355.1"/>
    <property type="molecule type" value="Genomic_DNA"/>
</dbReference>
<dbReference type="InterPro" id="IPR023828">
    <property type="entry name" value="Peptidase_S8_Ser-AS"/>
</dbReference>
<evidence type="ECO:0000256" key="5">
    <source>
        <dbReference type="PROSITE-ProRule" id="PRU01240"/>
    </source>
</evidence>
<evidence type="ECO:0000313" key="9">
    <source>
        <dbReference type="Proteomes" id="UP000240739"/>
    </source>
</evidence>